<reference evidence="3" key="1">
    <citation type="submission" date="2020-04" db="EMBL/GenBank/DDBJ databases">
        <authorList>
            <person name="Zhang T."/>
        </authorList>
    </citation>
    <scope>NUCLEOTIDE SEQUENCE</scope>
    <source>
        <strain evidence="3">HKST-UBA11</strain>
    </source>
</reference>
<gene>
    <name evidence="3" type="ORF">KC717_00025</name>
</gene>
<organism evidence="3 4">
    <name type="scientific">Candidatus Dojkabacteria bacterium</name>
    <dbReference type="NCBI Taxonomy" id="2099670"/>
    <lineage>
        <taxon>Bacteria</taxon>
        <taxon>Candidatus Dojkabacteria</taxon>
    </lineage>
</organism>
<keyword evidence="2" id="KW-0472">Membrane</keyword>
<dbReference type="Proteomes" id="UP000754563">
    <property type="component" value="Unassembled WGS sequence"/>
</dbReference>
<keyword evidence="2" id="KW-0812">Transmembrane</keyword>
<proteinExistence type="predicted"/>
<accession>A0A955L6T4</accession>
<sequence>MPAKKNSEEQSSPPKKLDRARLHNRGEIDASDDGGSLRAIIILVIIIVAVAVGGAFLVRSIQNSRLNQEQDDTVTDADVTPTPTPEDEELDEPDLSDQILSSDVLPDSEAEFVTEESDYITEDTQFEGDEEATFALSSVVGQPYETFYRLVFTFDSPDSPEIMVPPTDVNYRNISQEVEVSFLNTTEDTSGIEIGQSVVAKNSTFSSLVKSARSTEDVVIYKIQFNESTSYAAQIHENEFILDIFEVDPLSANDTEDLDDDDTTLLEDEDSEDEDQDDVEDEDTSSSSSIGSGSKTEIAGSGDSMGAISGFSFFDSSDKFTYQLKLADENVPKITSSVEEDDDEVVITFVIEDIRFDALPKDGVGYRDFTEGGVTNMSELNIRHAGNKSEYAFSMKEEAEYTIYIDDSKEEFDENRIIIEFMHP</sequence>
<feature type="region of interest" description="Disordered" evidence="1">
    <location>
        <begin position="252"/>
        <end position="301"/>
    </location>
</feature>
<evidence type="ECO:0000256" key="2">
    <source>
        <dbReference type="SAM" id="Phobius"/>
    </source>
</evidence>
<evidence type="ECO:0000256" key="1">
    <source>
        <dbReference type="SAM" id="MobiDB-lite"/>
    </source>
</evidence>
<dbReference type="EMBL" id="JAGQLH010000001">
    <property type="protein sequence ID" value="MCA9385013.1"/>
    <property type="molecule type" value="Genomic_DNA"/>
</dbReference>
<feature type="compositionally biased region" description="Acidic residues" evidence="1">
    <location>
        <begin position="254"/>
        <end position="284"/>
    </location>
</feature>
<evidence type="ECO:0000313" key="4">
    <source>
        <dbReference type="Proteomes" id="UP000754563"/>
    </source>
</evidence>
<feature type="compositionally biased region" description="Basic and acidic residues" evidence="1">
    <location>
        <begin position="15"/>
        <end position="28"/>
    </location>
</feature>
<keyword evidence="2" id="KW-1133">Transmembrane helix</keyword>
<feature type="region of interest" description="Disordered" evidence="1">
    <location>
        <begin position="67"/>
        <end position="93"/>
    </location>
</feature>
<name>A0A955L6T4_9BACT</name>
<evidence type="ECO:0000313" key="3">
    <source>
        <dbReference type="EMBL" id="MCA9385013.1"/>
    </source>
</evidence>
<reference evidence="3" key="2">
    <citation type="journal article" date="2021" name="Microbiome">
        <title>Successional dynamics and alternative stable states in a saline activated sludge microbial community over 9 years.</title>
        <authorList>
            <person name="Wang Y."/>
            <person name="Ye J."/>
            <person name="Ju F."/>
            <person name="Liu L."/>
            <person name="Boyd J.A."/>
            <person name="Deng Y."/>
            <person name="Parks D.H."/>
            <person name="Jiang X."/>
            <person name="Yin X."/>
            <person name="Woodcroft B.J."/>
            <person name="Tyson G.W."/>
            <person name="Hugenholtz P."/>
            <person name="Polz M.F."/>
            <person name="Zhang T."/>
        </authorList>
    </citation>
    <scope>NUCLEOTIDE SEQUENCE</scope>
    <source>
        <strain evidence="3">HKST-UBA11</strain>
    </source>
</reference>
<feature type="region of interest" description="Disordered" evidence="1">
    <location>
        <begin position="1"/>
        <end position="29"/>
    </location>
</feature>
<feature type="transmembrane region" description="Helical" evidence="2">
    <location>
        <begin position="39"/>
        <end position="58"/>
    </location>
</feature>
<protein>
    <submittedName>
        <fullName evidence="3">Uncharacterized protein</fullName>
    </submittedName>
</protein>
<comment type="caution">
    <text evidence="3">The sequence shown here is derived from an EMBL/GenBank/DDBJ whole genome shotgun (WGS) entry which is preliminary data.</text>
</comment>
<dbReference type="AlphaFoldDB" id="A0A955L6T4"/>